<reference evidence="1" key="1">
    <citation type="journal article" date="2019" name="bioRxiv">
        <title>The Genome of the Zebra Mussel, Dreissena polymorpha: A Resource for Invasive Species Research.</title>
        <authorList>
            <person name="McCartney M.A."/>
            <person name="Auch B."/>
            <person name="Kono T."/>
            <person name="Mallez S."/>
            <person name="Zhang Y."/>
            <person name="Obille A."/>
            <person name="Becker A."/>
            <person name="Abrahante J.E."/>
            <person name="Garbe J."/>
            <person name="Badalamenti J.P."/>
            <person name="Herman A."/>
            <person name="Mangelson H."/>
            <person name="Liachko I."/>
            <person name="Sullivan S."/>
            <person name="Sone E.D."/>
            <person name="Koren S."/>
            <person name="Silverstein K.A.T."/>
            <person name="Beckman K.B."/>
            <person name="Gohl D.M."/>
        </authorList>
    </citation>
    <scope>NUCLEOTIDE SEQUENCE</scope>
    <source>
        <strain evidence="1">Duluth1</strain>
        <tissue evidence="1">Whole animal</tissue>
    </source>
</reference>
<dbReference type="AlphaFoldDB" id="A0A9D4EIY9"/>
<dbReference type="EMBL" id="JAIWYP010000008">
    <property type="protein sequence ID" value="KAH3780119.1"/>
    <property type="molecule type" value="Genomic_DNA"/>
</dbReference>
<reference evidence="1" key="2">
    <citation type="submission" date="2020-11" db="EMBL/GenBank/DDBJ databases">
        <authorList>
            <person name="McCartney M.A."/>
            <person name="Auch B."/>
            <person name="Kono T."/>
            <person name="Mallez S."/>
            <person name="Becker A."/>
            <person name="Gohl D.M."/>
            <person name="Silverstein K.A.T."/>
            <person name="Koren S."/>
            <person name="Bechman K.B."/>
            <person name="Herman A."/>
            <person name="Abrahante J.E."/>
            <person name="Garbe J."/>
        </authorList>
    </citation>
    <scope>NUCLEOTIDE SEQUENCE</scope>
    <source>
        <strain evidence="1">Duluth1</strain>
        <tissue evidence="1">Whole animal</tissue>
    </source>
</reference>
<name>A0A9D4EIY9_DREPO</name>
<dbReference type="Proteomes" id="UP000828390">
    <property type="component" value="Unassembled WGS sequence"/>
</dbReference>
<evidence type="ECO:0000313" key="1">
    <source>
        <dbReference type="EMBL" id="KAH3780119.1"/>
    </source>
</evidence>
<proteinExistence type="predicted"/>
<protein>
    <submittedName>
        <fullName evidence="1">Uncharacterized protein</fullName>
    </submittedName>
</protein>
<accession>A0A9D4EIY9</accession>
<evidence type="ECO:0000313" key="2">
    <source>
        <dbReference type="Proteomes" id="UP000828390"/>
    </source>
</evidence>
<keyword evidence="2" id="KW-1185">Reference proteome</keyword>
<sequence>MQRVNSFLCAGRGSSKAECEQAAYNSAYNMLCRTSPTDIVSNHPKLPPQETTGILWLA</sequence>
<comment type="caution">
    <text evidence="1">The sequence shown here is derived from an EMBL/GenBank/DDBJ whole genome shotgun (WGS) entry which is preliminary data.</text>
</comment>
<gene>
    <name evidence="1" type="ORF">DPMN_157929</name>
</gene>
<organism evidence="1 2">
    <name type="scientific">Dreissena polymorpha</name>
    <name type="common">Zebra mussel</name>
    <name type="synonym">Mytilus polymorpha</name>
    <dbReference type="NCBI Taxonomy" id="45954"/>
    <lineage>
        <taxon>Eukaryota</taxon>
        <taxon>Metazoa</taxon>
        <taxon>Spiralia</taxon>
        <taxon>Lophotrochozoa</taxon>
        <taxon>Mollusca</taxon>
        <taxon>Bivalvia</taxon>
        <taxon>Autobranchia</taxon>
        <taxon>Heteroconchia</taxon>
        <taxon>Euheterodonta</taxon>
        <taxon>Imparidentia</taxon>
        <taxon>Neoheterodontei</taxon>
        <taxon>Myida</taxon>
        <taxon>Dreissenoidea</taxon>
        <taxon>Dreissenidae</taxon>
        <taxon>Dreissena</taxon>
    </lineage>
</organism>